<organism evidence="4 5">
    <name type="scientific">Flavobacterium cerinum</name>
    <dbReference type="NCBI Taxonomy" id="2502784"/>
    <lineage>
        <taxon>Bacteria</taxon>
        <taxon>Pseudomonadati</taxon>
        <taxon>Bacteroidota</taxon>
        <taxon>Flavobacteriia</taxon>
        <taxon>Flavobacteriales</taxon>
        <taxon>Flavobacteriaceae</taxon>
        <taxon>Flavobacterium</taxon>
    </lineage>
</organism>
<gene>
    <name evidence="4" type="ORF">EPI11_18590</name>
</gene>
<feature type="domain" description="LTD" evidence="2">
    <location>
        <begin position="281"/>
        <end position="392"/>
    </location>
</feature>
<accession>A0A3S4SSY0</accession>
<keyword evidence="5" id="KW-1185">Reference proteome</keyword>
<dbReference type="InterPro" id="IPR026341">
    <property type="entry name" value="T9SS_type_B"/>
</dbReference>
<dbReference type="SUPFAM" id="SSF48726">
    <property type="entry name" value="Immunoglobulin"/>
    <property type="match status" value="1"/>
</dbReference>
<name>A0A3S4SSY0_9FLAO</name>
<keyword evidence="1" id="KW-0732">Signal</keyword>
<dbReference type="Pfam" id="PF01833">
    <property type="entry name" value="TIG"/>
    <property type="match status" value="1"/>
</dbReference>
<dbReference type="EMBL" id="SBII01000019">
    <property type="protein sequence ID" value="RWW91695.1"/>
    <property type="molecule type" value="Genomic_DNA"/>
</dbReference>
<proteinExistence type="predicted"/>
<dbReference type="Pfam" id="PF13585">
    <property type="entry name" value="CHU_C"/>
    <property type="match status" value="1"/>
</dbReference>
<feature type="domain" description="IPT/TIG" evidence="3">
    <location>
        <begin position="193"/>
        <end position="267"/>
    </location>
</feature>
<dbReference type="InterPro" id="IPR014756">
    <property type="entry name" value="Ig_E-set"/>
</dbReference>
<reference evidence="4 5" key="1">
    <citation type="submission" date="2019-01" db="EMBL/GenBank/DDBJ databases">
        <title>Flavobacterium sp. nov.,isolated from freshwater.</title>
        <authorList>
            <person name="Zhang R."/>
            <person name="Du Z.-J."/>
        </authorList>
    </citation>
    <scope>NUCLEOTIDE SEQUENCE [LARGE SCALE GENOMIC DNA]</scope>
    <source>
        <strain evidence="4 5">1E403</strain>
    </source>
</reference>
<dbReference type="SUPFAM" id="SSF81296">
    <property type="entry name" value="E set domains"/>
    <property type="match status" value="1"/>
</dbReference>
<dbReference type="Proteomes" id="UP000287527">
    <property type="component" value="Unassembled WGS sequence"/>
</dbReference>
<dbReference type="InterPro" id="IPR001322">
    <property type="entry name" value="Lamin_tail_dom"/>
</dbReference>
<dbReference type="NCBIfam" id="TIGR04131">
    <property type="entry name" value="Bac_Flav_CTERM"/>
    <property type="match status" value="1"/>
</dbReference>
<feature type="chain" id="PRO_5018782762" evidence="1">
    <location>
        <begin position="29"/>
        <end position="1349"/>
    </location>
</feature>
<dbReference type="RefSeq" id="WP_128391497.1">
    <property type="nucleotide sequence ID" value="NZ_SBII01000019.1"/>
</dbReference>
<dbReference type="InterPro" id="IPR036179">
    <property type="entry name" value="Ig-like_dom_sf"/>
</dbReference>
<dbReference type="Gene3D" id="2.60.40.10">
    <property type="entry name" value="Immunoglobulins"/>
    <property type="match status" value="2"/>
</dbReference>
<evidence type="ECO:0000259" key="2">
    <source>
        <dbReference type="Pfam" id="PF00932"/>
    </source>
</evidence>
<evidence type="ECO:0000313" key="5">
    <source>
        <dbReference type="Proteomes" id="UP000287527"/>
    </source>
</evidence>
<evidence type="ECO:0000256" key="1">
    <source>
        <dbReference type="SAM" id="SignalP"/>
    </source>
</evidence>
<evidence type="ECO:0000259" key="3">
    <source>
        <dbReference type="Pfam" id="PF01833"/>
    </source>
</evidence>
<dbReference type="Pfam" id="PF00932">
    <property type="entry name" value="LTD"/>
    <property type="match status" value="1"/>
</dbReference>
<feature type="signal peptide" evidence="1">
    <location>
        <begin position="1"/>
        <end position="28"/>
    </location>
</feature>
<dbReference type="InterPro" id="IPR002909">
    <property type="entry name" value="IPT_dom"/>
</dbReference>
<protein>
    <submittedName>
        <fullName evidence="4">T9SS type B sorting domain-containing protein</fullName>
    </submittedName>
</protein>
<dbReference type="OrthoDB" id="1391397at2"/>
<comment type="caution">
    <text evidence="4">The sequence shown here is derived from an EMBL/GenBank/DDBJ whole genome shotgun (WGS) entry which is preliminary data.</text>
</comment>
<dbReference type="InterPro" id="IPR013783">
    <property type="entry name" value="Ig-like_fold"/>
</dbReference>
<sequence length="1349" mass="138968">MMRKKKKLFKHAIHLLVLFIMMSGSSVAAQVYQHNFGTTAINSYPYTVAPTTVHPDISGSVWTNNTGSWVSYVGSAGQALGLADTSAPTASATLTFTIAAGKQLTIDSFSFWRQRSNSGAQNWSMSINGTNVGNGTIPTTGTATGTTAVANPVTGLTGTVNVVIALSGASGVGTFRVDDFTLNGTVTGTCTAPVITSITPASGPANTIVTINGSGFTTGTGTSSIKFNGIEAASFTVVSNTAIKAVVPALATTGVITVLTNGCSGTSSVFTVLNSNCAPTPTLGDLYISELYDQQAGSGGMIEIYNPTSSTISLTGYTLQRYGNIIDTTPSPGYILNLSGSIGSEMTYLIACSSPNQTTCATPPFSATLGSGFNGNDKFELLKNNIVIDLVEVPFIDPGFTLIRKPDAVAPSTTYNVNEWNNTAHNTILPNNFCQDLGNHTTVPVPSNPSATITTQPISKSICENSQTTLTVIISNTTGFTYQWKVLNTSGNWVNVTNGANYSGATTNTLTINPALITFTDNQYYCEITSGTCTLISNAAQLVVTPAPAAPTVTTTQPTCTAPTGTITINTPTGLTYSIDGINFQASPIFTNLAPGNYPVTVKNTAGCISTVTMVTINPAPAAPAIADVTTVQPTCTIPTGSITINSPTGAGITYSIDGINFVNGVIFANLTPGTYTITVKNAAGCTSVTPIITINTVPAAPAVANVTTVQPTCTTPTGSITVNSPTGAGITYSIDGTNFVNGVTFANLTPGTYTITVKNAVGCTSVTPIITISTVPAAPAVANVTTLQPTCTTPTGSITVNSPTGAGLTYSIDGTNFVNGVTFANLTPGTYTITVKNAAGCTSVTPIITINTVPGAPAIADVTTVQPTCTTPTGTITVNSPTGAGLTYSIDGTNFVNGVTFANLAPGTYNITVKNAAGCTSITPLITINVVPGAPAIADVTTVQPTCTTPTGSITVNSPTGAGLTYSIDGTNFVNGVTFANLAPGTYTITVKNAAGCTSVTPLITINVVPGAPAVADVSTIQPTCAAPTGSITVNSPTGAGFTYSIDGTNFVNGVTFANLAPGTYNITVKNAAGCTSVTPLITIDVVPGAPAIANVTTVQPTCAIPTGSITVNTPTGAGLTYSIDGTNFQNGVTFTNLASGNYNITVKNAEGCTSVTPVIINTGAKVPLITKVQECRDTTSGKNYILEVLPLDSSFEISTATFKWKNEQGNTIGNDENTFDVTQYVASNNIDTADFPLLFTVTVTTNGGCEATAEFTVESYFCNIPKGISPNNDGMNDSFNLTGMNVKKLSIFNRYGLEVYTKNDYKNEWFGQSNKNDELPTGTYYYAIETKSGDSQTGWVYINRQDK</sequence>
<evidence type="ECO:0000313" key="4">
    <source>
        <dbReference type="EMBL" id="RWW91695.1"/>
    </source>
</evidence>